<feature type="compositionally biased region" description="Pro residues" evidence="1">
    <location>
        <begin position="374"/>
        <end position="396"/>
    </location>
</feature>
<gene>
    <name evidence="4" type="ORF">C6V83_07325</name>
</gene>
<evidence type="ECO:0000313" key="5">
    <source>
        <dbReference type="Proteomes" id="UP000239814"/>
    </source>
</evidence>
<dbReference type="Proteomes" id="UP000239814">
    <property type="component" value="Chromosome"/>
</dbReference>
<reference evidence="4 5" key="1">
    <citation type="submission" date="2018-03" db="EMBL/GenBank/DDBJ databases">
        <title>Characteristics and genome of n-alkane degrading marine bacteria Gordonia iterans isolated from crude oil contaminated in Tae-an, South Korea.</title>
        <authorList>
            <person name="Lee S.-S."/>
            <person name="Kim H."/>
        </authorList>
    </citation>
    <scope>NUCLEOTIDE SEQUENCE [LARGE SCALE GENOMIC DNA]</scope>
    <source>
        <strain evidence="4 5">Co17</strain>
    </source>
</reference>
<protein>
    <submittedName>
        <fullName evidence="4">Antifreeze protein</fullName>
    </submittedName>
</protein>
<evidence type="ECO:0000259" key="3">
    <source>
        <dbReference type="Pfam" id="PF14237"/>
    </source>
</evidence>
<dbReference type="AlphaFoldDB" id="A0A2S0KEM9"/>
<dbReference type="Pfam" id="PF14237">
    <property type="entry name" value="GYF_2"/>
    <property type="match status" value="1"/>
</dbReference>
<evidence type="ECO:0000313" key="4">
    <source>
        <dbReference type="EMBL" id="AVM00114.1"/>
    </source>
</evidence>
<evidence type="ECO:0000259" key="2">
    <source>
        <dbReference type="Pfam" id="PF13421"/>
    </source>
</evidence>
<dbReference type="Gene3D" id="3.30.479.30">
    <property type="entry name" value="Band 7 domain"/>
    <property type="match status" value="1"/>
</dbReference>
<dbReference type="InterPro" id="IPR025640">
    <property type="entry name" value="GYF_2"/>
</dbReference>
<dbReference type="KEGG" id="git:C6V83_07325"/>
<keyword evidence="5" id="KW-1185">Reference proteome</keyword>
<dbReference type="InterPro" id="IPR033880">
    <property type="entry name" value="SPFH_YdjI"/>
</dbReference>
<proteinExistence type="predicted"/>
<organism evidence="4 5">
    <name type="scientific">Gordonia iterans</name>
    <dbReference type="NCBI Taxonomy" id="1004901"/>
    <lineage>
        <taxon>Bacteria</taxon>
        <taxon>Bacillati</taxon>
        <taxon>Actinomycetota</taxon>
        <taxon>Actinomycetes</taxon>
        <taxon>Mycobacteriales</taxon>
        <taxon>Gordoniaceae</taxon>
        <taxon>Gordonia</taxon>
    </lineage>
</organism>
<dbReference type="OrthoDB" id="9764015at2"/>
<name>A0A2S0KEM9_9ACTN</name>
<dbReference type="EMBL" id="CP027433">
    <property type="protein sequence ID" value="AVM00114.1"/>
    <property type="molecule type" value="Genomic_DNA"/>
</dbReference>
<feature type="region of interest" description="Disordered" evidence="1">
    <location>
        <begin position="287"/>
        <end position="328"/>
    </location>
</feature>
<accession>A0A2S0KEM9</accession>
<evidence type="ECO:0000256" key="1">
    <source>
        <dbReference type="SAM" id="MobiDB-lite"/>
    </source>
</evidence>
<feature type="domain" description="GYF" evidence="3">
    <location>
        <begin position="319"/>
        <end position="368"/>
    </location>
</feature>
<dbReference type="CDD" id="cd03408">
    <property type="entry name" value="SPFH_like_u1"/>
    <property type="match status" value="1"/>
</dbReference>
<feature type="compositionally biased region" description="Low complexity" evidence="1">
    <location>
        <begin position="291"/>
        <end position="307"/>
    </location>
</feature>
<feature type="domain" description="SPFH" evidence="2">
    <location>
        <begin position="25"/>
        <end position="233"/>
    </location>
</feature>
<dbReference type="SUPFAM" id="SSF117892">
    <property type="entry name" value="Band 7/SPFH domain"/>
    <property type="match status" value="1"/>
</dbReference>
<dbReference type="RefSeq" id="WP_105941845.1">
    <property type="nucleotide sequence ID" value="NZ_CP027433.1"/>
</dbReference>
<feature type="region of interest" description="Disordered" evidence="1">
    <location>
        <begin position="362"/>
        <end position="403"/>
    </location>
</feature>
<dbReference type="PANTHER" id="PTHR37826">
    <property type="entry name" value="FLOTILLIN BAND_7_5 DOMAIN PROTEIN"/>
    <property type="match status" value="1"/>
</dbReference>
<dbReference type="PANTHER" id="PTHR37826:SF2">
    <property type="entry name" value="ZINC-RIBBON DOMAIN-CONTAINING PROTEIN"/>
    <property type="match status" value="1"/>
</dbReference>
<dbReference type="Pfam" id="PF13421">
    <property type="entry name" value="Band_7_1"/>
    <property type="match status" value="1"/>
</dbReference>
<dbReference type="InterPro" id="IPR036013">
    <property type="entry name" value="Band_7/SPFH_dom_sf"/>
</dbReference>
<sequence length="403" mass="43861">MVFKKITSQLVDIIEWLDDSRTTLAWRFPRYNNEIKNGAQLIVREGQQAVFVYRGQLADQFGPGHYELTSENLPILSTLQGWKHGFNSPFRSEVYFINTRPVTELRWGTANPVTIRDPDFKMVQVRANGLCVIRVADPAVFLREVIGTDSNVDLDEVQELVRRTLTLAFSDMVLQTGLGVLDLQGRQVELSEQLKEFADPRMREYGLQVQSIMLNVTLPQEITEAITRGVARGVEEQGFLDQVSDMQRYQQGKLGDAMVAGAGNPGGSSVGDFLGAGMGMAMGQQMGGMVAGQPQQAQQAQQPNPQQAAPPPMPGAAQYHVDQGGQAAGPFPIAQLQSMVSAGTLTPQTVVWKQGMAGWTPAGQVQELSGLFSAPPPLPPQGPPPVPPQSPPPTPPQGRVIRD</sequence>